<proteinExistence type="predicted"/>
<evidence type="ECO:0000313" key="2">
    <source>
        <dbReference type="Proteomes" id="UP001150217"/>
    </source>
</evidence>
<sequence length="226" mass="26607">MTAKPERLVMTEEAFPDIYPYLTPRDIRLFNSSQNRQQRLLQEWKACHSSKPFLSNIPAQELPEHFFPPPKERASVLFYCGWRITYKQLHEVAMKEYPEEVVSIQGKIDTIFTCMRLVPRLAKDINLPTLVLKRTYCGPRMSDRAPFLAICHNYFATAQRQEILESEGVERLKELLKLNDAVWVVDERTHRWPRAFKGMSLRSHQSCQILATDYWLLYTEPAPYVE</sequence>
<evidence type="ECO:0000313" key="1">
    <source>
        <dbReference type="EMBL" id="KAJ4469822.1"/>
    </source>
</evidence>
<keyword evidence="2" id="KW-1185">Reference proteome</keyword>
<protein>
    <submittedName>
        <fullName evidence="1">Uncharacterized protein</fullName>
    </submittedName>
</protein>
<organism evidence="1 2">
    <name type="scientific">Lentinula lateritia</name>
    <dbReference type="NCBI Taxonomy" id="40482"/>
    <lineage>
        <taxon>Eukaryota</taxon>
        <taxon>Fungi</taxon>
        <taxon>Dikarya</taxon>
        <taxon>Basidiomycota</taxon>
        <taxon>Agaricomycotina</taxon>
        <taxon>Agaricomycetes</taxon>
        <taxon>Agaricomycetidae</taxon>
        <taxon>Agaricales</taxon>
        <taxon>Marasmiineae</taxon>
        <taxon>Omphalotaceae</taxon>
        <taxon>Lentinula</taxon>
    </lineage>
</organism>
<dbReference type="Proteomes" id="UP001150217">
    <property type="component" value="Unassembled WGS sequence"/>
</dbReference>
<name>A0ABQ8V1V2_9AGAR</name>
<reference evidence="1" key="1">
    <citation type="submission" date="2022-08" db="EMBL/GenBank/DDBJ databases">
        <title>A Global Phylogenomic Analysis of the Shiitake Genus Lentinula.</title>
        <authorList>
            <consortium name="DOE Joint Genome Institute"/>
            <person name="Sierra-Patev S."/>
            <person name="Min B."/>
            <person name="Naranjo-Ortiz M."/>
            <person name="Looney B."/>
            <person name="Konkel Z."/>
            <person name="Slot J.C."/>
            <person name="Sakamoto Y."/>
            <person name="Steenwyk J.L."/>
            <person name="Rokas A."/>
            <person name="Carro J."/>
            <person name="Camarero S."/>
            <person name="Ferreira P."/>
            <person name="Molpeceres G."/>
            <person name="Ruiz-Duenas F.J."/>
            <person name="Serrano A."/>
            <person name="Henrissat B."/>
            <person name="Drula E."/>
            <person name="Hughes K.W."/>
            <person name="Mata J.L."/>
            <person name="Ishikawa N.K."/>
            <person name="Vargas-Isla R."/>
            <person name="Ushijima S."/>
            <person name="Smith C.A."/>
            <person name="Ahrendt S."/>
            <person name="Andreopoulos W."/>
            <person name="He G."/>
            <person name="Labutti K."/>
            <person name="Lipzen A."/>
            <person name="Ng V."/>
            <person name="Riley R."/>
            <person name="Sandor L."/>
            <person name="Barry K."/>
            <person name="Martinez A.T."/>
            <person name="Xiao Y."/>
            <person name="Gibbons J.G."/>
            <person name="Terashima K."/>
            <person name="Grigoriev I.V."/>
            <person name="Hibbett D.S."/>
        </authorList>
    </citation>
    <scope>NUCLEOTIDE SEQUENCE</scope>
    <source>
        <strain evidence="1">RHP3577 ss4</strain>
    </source>
</reference>
<comment type="caution">
    <text evidence="1">The sequence shown here is derived from an EMBL/GenBank/DDBJ whole genome shotgun (WGS) entry which is preliminary data.</text>
</comment>
<gene>
    <name evidence="1" type="ORF">C8R41DRAFT_984408</name>
</gene>
<dbReference type="EMBL" id="JANVFT010000094">
    <property type="protein sequence ID" value="KAJ4469822.1"/>
    <property type="molecule type" value="Genomic_DNA"/>
</dbReference>
<accession>A0ABQ8V1V2</accession>